<dbReference type="EMBL" id="OIVN01006270">
    <property type="protein sequence ID" value="SPD29349.1"/>
    <property type="molecule type" value="Genomic_DNA"/>
</dbReference>
<keyword evidence="2" id="KW-1133">Transmembrane helix</keyword>
<evidence type="ECO:0000313" key="3">
    <source>
        <dbReference type="EMBL" id="SPD29349.1"/>
    </source>
</evidence>
<protein>
    <submittedName>
        <fullName evidence="3">Uncharacterized protein</fullName>
    </submittedName>
</protein>
<proteinExistence type="predicted"/>
<dbReference type="AlphaFoldDB" id="A0A2N9IYW5"/>
<name>A0A2N9IYW5_FAGSY</name>
<evidence type="ECO:0000256" key="1">
    <source>
        <dbReference type="SAM" id="MobiDB-lite"/>
    </source>
</evidence>
<evidence type="ECO:0000256" key="2">
    <source>
        <dbReference type="SAM" id="Phobius"/>
    </source>
</evidence>
<reference evidence="3" key="1">
    <citation type="submission" date="2018-02" db="EMBL/GenBank/DDBJ databases">
        <authorList>
            <person name="Cohen D.B."/>
            <person name="Kent A.D."/>
        </authorList>
    </citation>
    <scope>NUCLEOTIDE SEQUENCE</scope>
</reference>
<feature type="region of interest" description="Disordered" evidence="1">
    <location>
        <begin position="1"/>
        <end position="23"/>
    </location>
</feature>
<keyword evidence="2" id="KW-0472">Membrane</keyword>
<organism evidence="3">
    <name type="scientific">Fagus sylvatica</name>
    <name type="common">Beechnut</name>
    <dbReference type="NCBI Taxonomy" id="28930"/>
    <lineage>
        <taxon>Eukaryota</taxon>
        <taxon>Viridiplantae</taxon>
        <taxon>Streptophyta</taxon>
        <taxon>Embryophyta</taxon>
        <taxon>Tracheophyta</taxon>
        <taxon>Spermatophyta</taxon>
        <taxon>Magnoliopsida</taxon>
        <taxon>eudicotyledons</taxon>
        <taxon>Gunneridae</taxon>
        <taxon>Pentapetalae</taxon>
        <taxon>rosids</taxon>
        <taxon>fabids</taxon>
        <taxon>Fagales</taxon>
        <taxon>Fagaceae</taxon>
        <taxon>Fagus</taxon>
    </lineage>
</organism>
<accession>A0A2N9IYW5</accession>
<sequence>MGSDRPVQSVQPRTGALSPFPSQSSHRFSLSHFASQSLTLTFSPPASHGLTSGILVLISHSRGFSPHGFTSGAISPPRLTVSISHRLTLVARDLTATLASCSRSRHYSRSRHCLTLAISPPQLILDLSHPLTQLRATTPPSSFLSLSLPLSNFGLLVVFLFPHIFSVIWCLLGCWSAGVILYGELTVDEELAVCRKTSISFAVWLWFGSDSPPRSGFGFDFWVWLCV</sequence>
<keyword evidence="2" id="KW-0812">Transmembrane</keyword>
<feature type="compositionally biased region" description="Polar residues" evidence="1">
    <location>
        <begin position="1"/>
        <end position="12"/>
    </location>
</feature>
<feature type="transmembrane region" description="Helical" evidence="2">
    <location>
        <begin position="153"/>
        <end position="182"/>
    </location>
</feature>
<gene>
    <name evidence="3" type="ORF">FSB_LOCUS57231</name>
</gene>